<dbReference type="EMBL" id="JAPFFF010000010">
    <property type="protein sequence ID" value="KAK8880708.1"/>
    <property type="molecule type" value="Genomic_DNA"/>
</dbReference>
<dbReference type="Proteomes" id="UP001470230">
    <property type="component" value="Unassembled WGS sequence"/>
</dbReference>
<dbReference type="Gene3D" id="3.40.50.1000">
    <property type="entry name" value="HAD superfamily/HAD-like"/>
    <property type="match status" value="1"/>
</dbReference>
<evidence type="ECO:0000313" key="3">
    <source>
        <dbReference type="EMBL" id="KAK8880708.1"/>
    </source>
</evidence>
<comment type="caution">
    <text evidence="3">The sequence shown here is derived from an EMBL/GenBank/DDBJ whole genome shotgun (WGS) entry which is preliminary data.</text>
</comment>
<dbReference type="PROSITE" id="PS50969">
    <property type="entry name" value="FCP1"/>
    <property type="match status" value="1"/>
</dbReference>
<comment type="function">
    <text evidence="1">Essential component of the TIM23 complex, a complex that mediates the translocation of transit peptide-containing proteins across the mitochondrial inner membrane.</text>
</comment>
<dbReference type="InterPro" id="IPR023214">
    <property type="entry name" value="HAD_sf"/>
</dbReference>
<accession>A0ABR2JPZ9</accession>
<keyword evidence="1" id="KW-0496">Mitochondrion</keyword>
<comment type="subunit">
    <text evidence="1">Component of the TIM23 complex.</text>
</comment>
<dbReference type="InterPro" id="IPR036412">
    <property type="entry name" value="HAD-like_sf"/>
</dbReference>
<keyword evidence="1" id="KW-0813">Transport</keyword>
<dbReference type="InterPro" id="IPR050365">
    <property type="entry name" value="TIM50"/>
</dbReference>
<keyword evidence="1" id="KW-0809">Transit peptide</keyword>
<dbReference type="InterPro" id="IPR004274">
    <property type="entry name" value="FCP1_dom"/>
</dbReference>
<evidence type="ECO:0000256" key="1">
    <source>
        <dbReference type="RuleBase" id="RU365079"/>
    </source>
</evidence>
<keyword evidence="1" id="KW-0653">Protein transport</keyword>
<proteinExistence type="inferred from homology"/>
<organism evidence="3 4">
    <name type="scientific">Tritrichomonas musculus</name>
    <dbReference type="NCBI Taxonomy" id="1915356"/>
    <lineage>
        <taxon>Eukaryota</taxon>
        <taxon>Metamonada</taxon>
        <taxon>Parabasalia</taxon>
        <taxon>Tritrichomonadida</taxon>
        <taxon>Tritrichomonadidae</taxon>
        <taxon>Tritrichomonas</taxon>
    </lineage>
</organism>
<evidence type="ECO:0000313" key="4">
    <source>
        <dbReference type="Proteomes" id="UP001470230"/>
    </source>
</evidence>
<dbReference type="PANTHER" id="PTHR12210">
    <property type="entry name" value="DULLARD PROTEIN PHOSPHATASE"/>
    <property type="match status" value="1"/>
</dbReference>
<reference evidence="3 4" key="1">
    <citation type="submission" date="2024-04" db="EMBL/GenBank/DDBJ databases">
        <title>Tritrichomonas musculus Genome.</title>
        <authorList>
            <person name="Alves-Ferreira E."/>
            <person name="Grigg M."/>
            <person name="Lorenzi H."/>
            <person name="Galac M."/>
        </authorList>
    </citation>
    <scope>NUCLEOTIDE SEQUENCE [LARGE SCALE GENOMIC DNA]</scope>
    <source>
        <strain evidence="3 4">EAF2021</strain>
    </source>
</reference>
<evidence type="ECO:0000259" key="2">
    <source>
        <dbReference type="PROSITE" id="PS50969"/>
    </source>
</evidence>
<comment type="similarity">
    <text evidence="1">Belongs to the TIM50 family.</text>
</comment>
<dbReference type="SMART" id="SM00577">
    <property type="entry name" value="CPDc"/>
    <property type="match status" value="1"/>
</dbReference>
<comment type="subcellular location">
    <subcellularLocation>
        <location evidence="1">Mitochondrion inner membrane</location>
        <topology evidence="1">Single-pass membrane protein</topology>
    </subcellularLocation>
</comment>
<name>A0ABR2JPZ9_9EUKA</name>
<gene>
    <name evidence="3" type="ORF">M9Y10_003394</name>
</gene>
<protein>
    <recommendedName>
        <fullName evidence="1">Mitochondrial import inner membrane translocase subunit TIM50</fullName>
    </recommendedName>
</protein>
<keyword evidence="1" id="KW-0811">Translocation</keyword>
<feature type="domain" description="FCP1 homology" evidence="2">
    <location>
        <begin position="1"/>
        <end position="74"/>
    </location>
</feature>
<sequence>MIKHRLYRESCTYLNGTFVKDLSRLGRDLNKVIILDDSPLSYKLQPKNALPISSWIDDPDDKELLRIQNFLIQNHAADNVYIILNEYRRKYLKTRNRKRNIKRKCLSPKNKK</sequence>
<keyword evidence="4" id="KW-1185">Reference proteome</keyword>
<dbReference type="Pfam" id="PF03031">
    <property type="entry name" value="NIF"/>
    <property type="match status" value="1"/>
</dbReference>
<dbReference type="SUPFAM" id="SSF56784">
    <property type="entry name" value="HAD-like"/>
    <property type="match status" value="1"/>
</dbReference>